<gene>
    <name evidence="1" type="ORF">BofuT4_uP085880.1</name>
</gene>
<organism evidence="1 2">
    <name type="scientific">Botryotinia fuckeliana (strain T4)</name>
    <name type="common">Noble rot fungus</name>
    <name type="synonym">Botrytis cinerea</name>
    <dbReference type="NCBI Taxonomy" id="999810"/>
    <lineage>
        <taxon>Eukaryota</taxon>
        <taxon>Fungi</taxon>
        <taxon>Dikarya</taxon>
        <taxon>Ascomycota</taxon>
        <taxon>Pezizomycotina</taxon>
        <taxon>Leotiomycetes</taxon>
        <taxon>Helotiales</taxon>
        <taxon>Sclerotiniaceae</taxon>
        <taxon>Botrytis</taxon>
    </lineage>
</organism>
<dbReference type="InParanoid" id="G2YH89"/>
<accession>G2YH89</accession>
<dbReference type="AlphaFoldDB" id="G2YH89"/>
<dbReference type="Proteomes" id="UP000008177">
    <property type="component" value="Unplaced contigs"/>
</dbReference>
<sequence length="36" mass="4250">MLLEWSSVFIGAVSELDQELMYHIPQHQTFQTRNSL</sequence>
<dbReference type="HOGENOM" id="CLU_3359579_0_0_1"/>
<name>G2YH89_BOTF4</name>
<evidence type="ECO:0000313" key="2">
    <source>
        <dbReference type="Proteomes" id="UP000008177"/>
    </source>
</evidence>
<protein>
    <submittedName>
        <fullName evidence="1">Uncharacterized protein</fullName>
    </submittedName>
</protein>
<evidence type="ECO:0000313" key="1">
    <source>
        <dbReference type="EMBL" id="CCD51119.1"/>
    </source>
</evidence>
<dbReference type="EMBL" id="FQ790334">
    <property type="protein sequence ID" value="CCD51119.1"/>
    <property type="molecule type" value="Genomic_DNA"/>
</dbReference>
<reference evidence="2" key="1">
    <citation type="journal article" date="2011" name="PLoS Genet.">
        <title>Genomic analysis of the necrotrophic fungal pathogens Sclerotinia sclerotiorum and Botrytis cinerea.</title>
        <authorList>
            <person name="Amselem J."/>
            <person name="Cuomo C.A."/>
            <person name="van Kan J.A."/>
            <person name="Viaud M."/>
            <person name="Benito E.P."/>
            <person name="Couloux A."/>
            <person name="Coutinho P.M."/>
            <person name="de Vries R.P."/>
            <person name="Dyer P.S."/>
            <person name="Fillinger S."/>
            <person name="Fournier E."/>
            <person name="Gout L."/>
            <person name="Hahn M."/>
            <person name="Kohn L."/>
            <person name="Lapalu N."/>
            <person name="Plummer K.M."/>
            <person name="Pradier J.M."/>
            <person name="Quevillon E."/>
            <person name="Sharon A."/>
            <person name="Simon A."/>
            <person name="ten Have A."/>
            <person name="Tudzynski B."/>
            <person name="Tudzynski P."/>
            <person name="Wincker P."/>
            <person name="Andrew M."/>
            <person name="Anthouard V."/>
            <person name="Beever R.E."/>
            <person name="Beffa R."/>
            <person name="Benoit I."/>
            <person name="Bouzid O."/>
            <person name="Brault B."/>
            <person name="Chen Z."/>
            <person name="Choquer M."/>
            <person name="Collemare J."/>
            <person name="Cotton P."/>
            <person name="Danchin E.G."/>
            <person name="Da Silva C."/>
            <person name="Gautier A."/>
            <person name="Giraud C."/>
            <person name="Giraud T."/>
            <person name="Gonzalez C."/>
            <person name="Grossetete S."/>
            <person name="Guldener U."/>
            <person name="Henrissat B."/>
            <person name="Howlett B.J."/>
            <person name="Kodira C."/>
            <person name="Kretschmer M."/>
            <person name="Lappartient A."/>
            <person name="Leroch M."/>
            <person name="Levis C."/>
            <person name="Mauceli E."/>
            <person name="Neuveglise C."/>
            <person name="Oeser B."/>
            <person name="Pearson M."/>
            <person name="Poulain J."/>
            <person name="Poussereau N."/>
            <person name="Quesneville H."/>
            <person name="Rascle C."/>
            <person name="Schumacher J."/>
            <person name="Segurens B."/>
            <person name="Sexton A."/>
            <person name="Silva E."/>
            <person name="Sirven C."/>
            <person name="Soanes D.M."/>
            <person name="Talbot N.J."/>
            <person name="Templeton M."/>
            <person name="Yandava C."/>
            <person name="Yarden O."/>
            <person name="Zeng Q."/>
            <person name="Rollins J.A."/>
            <person name="Lebrun M.H."/>
            <person name="Dickman M."/>
        </authorList>
    </citation>
    <scope>NUCLEOTIDE SEQUENCE [LARGE SCALE GENOMIC DNA]</scope>
    <source>
        <strain evidence="2">T4</strain>
    </source>
</reference>
<proteinExistence type="predicted"/>